<dbReference type="Pfam" id="PF02547">
    <property type="entry name" value="Queuosine_synth"/>
    <property type="match status" value="2"/>
</dbReference>
<evidence type="ECO:0000256" key="3">
    <source>
        <dbReference type="ARBA" id="ARBA00022691"/>
    </source>
</evidence>
<sequence length="386" mass="44360">MDLKLDDFLYELPDDRIAKHPPETRGGSRLLVYKQGEISHHEFMNIPSLLPDESLLVFNDTKVIPARIILHKESGARIEVFLLEPLTPSKVHEEVMNTKKECSWKCMIGNAKKWKIGTSLHLEDLSLNAIRTAHDEVTFHWNNSLTFSDLLTEIGKIPLPPYIDREVEEFDQERYQTVYSRMKGAVAAPTAGLHFTNEIIETITKKRIKTDYLTLHVSAGTFQPIKNANIAEHPMHNEQIWVSRENVENLLLAKKVISVGTTSMRTLESLYWYGVKLKSGDSEFFIDKKDAYNLKPIEREEALQYVLEEMKRRNVERIGGQTEIFIYPGYKFQICDGLVTNYHLPGSTLILLVASFIGNDWKHVYDSALNNNYRFLSYGDSSLLLP</sequence>
<keyword evidence="6" id="KW-0413">Isomerase</keyword>
<evidence type="ECO:0000313" key="6">
    <source>
        <dbReference type="EMBL" id="SNT13345.1"/>
    </source>
</evidence>
<dbReference type="HAMAP" id="MF_00113">
    <property type="entry name" value="QueA"/>
    <property type="match status" value="1"/>
</dbReference>
<dbReference type="EC" id="2.4.99.17" evidence="5"/>
<keyword evidence="3 5" id="KW-0949">S-adenosyl-L-methionine</keyword>
<organism evidence="6 7">
    <name type="scientific">Ekhidna lutea</name>
    <dbReference type="NCBI Taxonomy" id="447679"/>
    <lineage>
        <taxon>Bacteria</taxon>
        <taxon>Pseudomonadati</taxon>
        <taxon>Bacteroidota</taxon>
        <taxon>Cytophagia</taxon>
        <taxon>Cytophagales</taxon>
        <taxon>Reichenbachiellaceae</taxon>
        <taxon>Ekhidna</taxon>
    </lineage>
</organism>
<evidence type="ECO:0000256" key="5">
    <source>
        <dbReference type="HAMAP-Rule" id="MF_00113"/>
    </source>
</evidence>
<keyword evidence="1 5" id="KW-0963">Cytoplasm</keyword>
<name>A0A239K5B1_EKHLU</name>
<dbReference type="InterPro" id="IPR042118">
    <property type="entry name" value="QueA_dom1"/>
</dbReference>
<gene>
    <name evidence="5" type="primary">queA</name>
    <name evidence="6" type="ORF">SAMN05421640_2434</name>
</gene>
<dbReference type="Proteomes" id="UP000198393">
    <property type="component" value="Unassembled WGS sequence"/>
</dbReference>
<dbReference type="GO" id="GO:0051075">
    <property type="term" value="F:S-adenosylmethionine:tRNA ribosyltransferase-isomerase activity"/>
    <property type="evidence" value="ECO:0007669"/>
    <property type="project" value="UniProtKB-EC"/>
</dbReference>
<evidence type="ECO:0000313" key="7">
    <source>
        <dbReference type="Proteomes" id="UP000198393"/>
    </source>
</evidence>
<dbReference type="InterPro" id="IPR003699">
    <property type="entry name" value="QueA"/>
</dbReference>
<dbReference type="Gene3D" id="2.40.10.240">
    <property type="entry name" value="QueA-like"/>
    <property type="match status" value="1"/>
</dbReference>
<proteinExistence type="inferred from homology"/>
<comment type="similarity">
    <text evidence="5">Belongs to the QueA family.</text>
</comment>
<keyword evidence="4 5" id="KW-0671">Queuosine biosynthesis</keyword>
<comment type="function">
    <text evidence="5">Transfers and isomerizes the ribose moiety from AdoMet to the 7-aminomethyl group of 7-deazaguanine (preQ1-tRNA) to give epoxyqueuosine (oQ-tRNA).</text>
</comment>
<dbReference type="PANTHER" id="PTHR30307:SF0">
    <property type="entry name" value="S-ADENOSYLMETHIONINE:TRNA RIBOSYLTRANSFERASE-ISOMERASE"/>
    <property type="match status" value="1"/>
</dbReference>
<dbReference type="SUPFAM" id="SSF111337">
    <property type="entry name" value="QueA-like"/>
    <property type="match status" value="1"/>
</dbReference>
<comment type="subunit">
    <text evidence="5">Monomer.</text>
</comment>
<comment type="pathway">
    <text evidence="5">tRNA modification; tRNA-queuosine biosynthesis.</text>
</comment>
<accession>A0A239K5B1</accession>
<evidence type="ECO:0000256" key="2">
    <source>
        <dbReference type="ARBA" id="ARBA00022679"/>
    </source>
</evidence>
<reference evidence="6 7" key="1">
    <citation type="submission" date="2017-06" db="EMBL/GenBank/DDBJ databases">
        <authorList>
            <person name="Kim H.J."/>
            <person name="Triplett B.A."/>
        </authorList>
    </citation>
    <scope>NUCLEOTIDE SEQUENCE [LARGE SCALE GENOMIC DNA]</scope>
    <source>
        <strain evidence="6 7">DSM 19307</strain>
    </source>
</reference>
<dbReference type="PANTHER" id="PTHR30307">
    <property type="entry name" value="S-ADENOSYLMETHIONINE:TRNA RIBOSYLTRANSFERASE-ISOMERASE"/>
    <property type="match status" value="1"/>
</dbReference>
<dbReference type="EMBL" id="FZPD01000004">
    <property type="protein sequence ID" value="SNT13345.1"/>
    <property type="molecule type" value="Genomic_DNA"/>
</dbReference>
<dbReference type="InterPro" id="IPR042119">
    <property type="entry name" value="QueA_dom2"/>
</dbReference>
<protein>
    <recommendedName>
        <fullName evidence="5">S-adenosylmethionine:tRNA ribosyltransferase-isomerase</fullName>
        <ecNumber evidence="5">2.4.99.17</ecNumber>
    </recommendedName>
    <alternativeName>
        <fullName evidence="5">Queuosine biosynthesis protein QueA</fullName>
    </alternativeName>
</protein>
<evidence type="ECO:0000256" key="1">
    <source>
        <dbReference type="ARBA" id="ARBA00022490"/>
    </source>
</evidence>
<comment type="catalytic activity">
    <reaction evidence="5">
        <text>7-aminomethyl-7-carbaguanosine(34) in tRNA + S-adenosyl-L-methionine = epoxyqueuosine(34) in tRNA + adenine + L-methionine + 2 H(+)</text>
        <dbReference type="Rhea" id="RHEA:32155"/>
        <dbReference type="Rhea" id="RHEA-COMP:10342"/>
        <dbReference type="Rhea" id="RHEA-COMP:18582"/>
        <dbReference type="ChEBI" id="CHEBI:15378"/>
        <dbReference type="ChEBI" id="CHEBI:16708"/>
        <dbReference type="ChEBI" id="CHEBI:57844"/>
        <dbReference type="ChEBI" id="CHEBI:59789"/>
        <dbReference type="ChEBI" id="CHEBI:82833"/>
        <dbReference type="ChEBI" id="CHEBI:194443"/>
        <dbReference type="EC" id="2.4.99.17"/>
    </reaction>
</comment>
<dbReference type="GO" id="GO:0005737">
    <property type="term" value="C:cytoplasm"/>
    <property type="evidence" value="ECO:0007669"/>
    <property type="project" value="UniProtKB-SubCell"/>
</dbReference>
<dbReference type="InterPro" id="IPR036100">
    <property type="entry name" value="QueA_sf"/>
</dbReference>
<dbReference type="RefSeq" id="WP_089357146.1">
    <property type="nucleotide sequence ID" value="NZ_FZPD01000004.1"/>
</dbReference>
<keyword evidence="7" id="KW-1185">Reference proteome</keyword>
<dbReference type="Gene3D" id="3.40.1780.10">
    <property type="entry name" value="QueA-like"/>
    <property type="match status" value="2"/>
</dbReference>
<dbReference type="AlphaFoldDB" id="A0A239K5B1"/>
<keyword evidence="2 5" id="KW-0808">Transferase</keyword>
<dbReference type="OrthoDB" id="9805933at2"/>
<evidence type="ECO:0000256" key="4">
    <source>
        <dbReference type="ARBA" id="ARBA00022785"/>
    </source>
</evidence>
<comment type="subcellular location">
    <subcellularLocation>
        <location evidence="5">Cytoplasm</location>
    </subcellularLocation>
</comment>
<dbReference type="GO" id="GO:0008616">
    <property type="term" value="P:tRNA queuosine(34) biosynthetic process"/>
    <property type="evidence" value="ECO:0007669"/>
    <property type="project" value="UniProtKB-UniRule"/>
</dbReference>
<dbReference type="UniPathway" id="UPA00392"/>